<dbReference type="InterPro" id="IPR011054">
    <property type="entry name" value="Rudment_hybrid_motif"/>
</dbReference>
<dbReference type="InterPro" id="IPR011761">
    <property type="entry name" value="ATP-grasp"/>
</dbReference>
<gene>
    <name evidence="8" type="ORF">C3Y92_12890</name>
</gene>
<reference evidence="8 9" key="1">
    <citation type="submission" date="2018-02" db="EMBL/GenBank/DDBJ databases">
        <title>Genome sequence of Desulfovibrio carbinolicus DSM 3852.</title>
        <authorList>
            <person name="Wilbanks E."/>
            <person name="Skennerton C.T."/>
            <person name="Orphan V.J."/>
        </authorList>
    </citation>
    <scope>NUCLEOTIDE SEQUENCE [LARGE SCALE GENOMIC DNA]</scope>
    <source>
        <strain evidence="8 9">DSM 3852</strain>
    </source>
</reference>
<evidence type="ECO:0000259" key="6">
    <source>
        <dbReference type="PROSITE" id="PS50979"/>
    </source>
</evidence>
<dbReference type="Gene3D" id="3.20.20.70">
    <property type="entry name" value="Aldolase class I"/>
    <property type="match status" value="1"/>
</dbReference>
<keyword evidence="9" id="KW-1185">Reference proteome</keyword>
<dbReference type="NCBIfam" id="NF009554">
    <property type="entry name" value="PRK12999.1"/>
    <property type="match status" value="1"/>
</dbReference>
<dbReference type="SUPFAM" id="SSF51246">
    <property type="entry name" value="Rudiment single hybrid motif"/>
    <property type="match status" value="1"/>
</dbReference>
<dbReference type="InterPro" id="IPR011764">
    <property type="entry name" value="Biotin_carboxylation_dom"/>
</dbReference>
<dbReference type="SUPFAM" id="SSF51569">
    <property type="entry name" value="Aldolase"/>
    <property type="match status" value="1"/>
</dbReference>
<evidence type="ECO:0000256" key="1">
    <source>
        <dbReference type="ARBA" id="ARBA00022598"/>
    </source>
</evidence>
<dbReference type="InterPro" id="IPR005482">
    <property type="entry name" value="Biotin_COase_C"/>
</dbReference>
<dbReference type="SUPFAM" id="SSF89000">
    <property type="entry name" value="post-HMGL domain-like"/>
    <property type="match status" value="1"/>
</dbReference>
<dbReference type="Pfam" id="PF00289">
    <property type="entry name" value="Biotin_carb_N"/>
    <property type="match status" value="1"/>
</dbReference>
<dbReference type="InterPro" id="IPR003379">
    <property type="entry name" value="Carboxylase_cons_dom"/>
</dbReference>
<dbReference type="PANTHER" id="PTHR43778:SF2">
    <property type="entry name" value="PYRUVATE CARBOXYLASE, MITOCHONDRIAL"/>
    <property type="match status" value="1"/>
</dbReference>
<dbReference type="OrthoDB" id="9769961at2"/>
<evidence type="ECO:0000259" key="7">
    <source>
        <dbReference type="PROSITE" id="PS50991"/>
    </source>
</evidence>
<dbReference type="InterPro" id="IPR005479">
    <property type="entry name" value="CPAse_ATP-bd"/>
</dbReference>
<evidence type="ECO:0000259" key="5">
    <source>
        <dbReference type="PROSITE" id="PS50975"/>
    </source>
</evidence>
<dbReference type="SUPFAM" id="SSF52440">
    <property type="entry name" value="PreATP-grasp domain"/>
    <property type="match status" value="1"/>
</dbReference>
<dbReference type="SUPFAM" id="SSF56059">
    <property type="entry name" value="Glutathione synthetase ATP-binding domain-like"/>
    <property type="match status" value="1"/>
</dbReference>
<feature type="domain" description="ATP-grasp" evidence="5">
    <location>
        <begin position="132"/>
        <end position="330"/>
    </location>
</feature>
<keyword evidence="1" id="KW-0436">Ligase</keyword>
<feature type="domain" description="Pyruvate carboxyltransferase" evidence="7">
    <location>
        <begin position="539"/>
        <end position="817"/>
    </location>
</feature>
<dbReference type="PANTHER" id="PTHR43778">
    <property type="entry name" value="PYRUVATE CARBOXYLASE"/>
    <property type="match status" value="1"/>
</dbReference>
<dbReference type="InterPro" id="IPR016185">
    <property type="entry name" value="PreATP-grasp_dom_sf"/>
</dbReference>
<dbReference type="PROSITE" id="PS50991">
    <property type="entry name" value="PYR_CT"/>
    <property type="match status" value="1"/>
</dbReference>
<dbReference type="SMART" id="SM00878">
    <property type="entry name" value="Biotin_carb_C"/>
    <property type="match status" value="1"/>
</dbReference>
<dbReference type="PROSITE" id="PS00867">
    <property type="entry name" value="CPSASE_2"/>
    <property type="match status" value="1"/>
</dbReference>
<dbReference type="Pfam" id="PF02786">
    <property type="entry name" value="CPSase_L_D2"/>
    <property type="match status" value="1"/>
</dbReference>
<dbReference type="Proteomes" id="UP000293296">
    <property type="component" value="Chromosome"/>
</dbReference>
<dbReference type="PROSITE" id="PS50975">
    <property type="entry name" value="ATP_GRASP"/>
    <property type="match status" value="1"/>
</dbReference>
<proteinExistence type="predicted"/>
<name>A0A4P6HN69_9BACT</name>
<dbReference type="AlphaFoldDB" id="A0A4P6HN69"/>
<dbReference type="GO" id="GO:0004736">
    <property type="term" value="F:pyruvate carboxylase activity"/>
    <property type="evidence" value="ECO:0007669"/>
    <property type="project" value="TreeGrafter"/>
</dbReference>
<evidence type="ECO:0000256" key="2">
    <source>
        <dbReference type="ARBA" id="ARBA00022741"/>
    </source>
</evidence>
<dbReference type="EMBL" id="CP026538">
    <property type="protein sequence ID" value="QAZ68074.1"/>
    <property type="molecule type" value="Genomic_DNA"/>
</dbReference>
<dbReference type="Pfam" id="PF02785">
    <property type="entry name" value="Biotin_carb_C"/>
    <property type="match status" value="1"/>
</dbReference>
<dbReference type="Gene3D" id="2.40.50.100">
    <property type="match status" value="1"/>
</dbReference>
<evidence type="ECO:0000313" key="9">
    <source>
        <dbReference type="Proteomes" id="UP000293296"/>
    </source>
</evidence>
<evidence type="ECO:0000313" key="8">
    <source>
        <dbReference type="EMBL" id="QAZ68074.1"/>
    </source>
</evidence>
<dbReference type="PROSITE" id="PS50979">
    <property type="entry name" value="BC"/>
    <property type="match status" value="1"/>
</dbReference>
<dbReference type="SUPFAM" id="SSF51230">
    <property type="entry name" value="Single hybrid motif"/>
    <property type="match status" value="1"/>
</dbReference>
<evidence type="ECO:0000256" key="4">
    <source>
        <dbReference type="PROSITE-ProRule" id="PRU00409"/>
    </source>
</evidence>
<dbReference type="Gene3D" id="3.30.470.20">
    <property type="entry name" value="ATP-grasp fold, B domain"/>
    <property type="match status" value="1"/>
</dbReference>
<evidence type="ECO:0000256" key="3">
    <source>
        <dbReference type="ARBA" id="ARBA00022840"/>
    </source>
</evidence>
<sequence length="1231" mass="136685">MIAKTFQEVLSEVEGKKILVANRGISARRVLRSIRERLRAIPVLTVTDVDMTSPATAGAHELITLGPDPRAYLDIDGIIKKAKARGVVAIHPGWGFASEDCEFPRKCAEAGIIFIGSSADAMKSLGNKVEVRRLAMSLGIPVVPGSEGSVTIPEAREIAQKIGFPIMLKAEGGGGGRGIYEIYSEAQLESAFSKASAMAQASFGNPRLFVEKLLTSVRHIEIQVAGDRFGNVFAFDERDCSVQRNHQKLVEITPSPWRGMTDELRQRLKDYGERLVRETGYYSLATVEFLVDADGEPYLIEVNTRLQVEHGITECRYGVDLVEEQINIAFGGKLRFNCVDTRPFLHAMQLRINCEDPKQNFAPNAGSVTRYLSPGGQGIRLDSCLTAGYEFPTQYDSAGALLISYGRNWPKVVAVMERALREYIIGGLKTTIPFHRQILRHPEFIKGEFDTKFITQNPYLLNYQDDEPEAMRLSWLVAEISARGYNPHVQLGKYRGREDYRLGRFTPHMPEADLRSPESPYPRGDRQAVLDMVRDSGKVHFVDTTTRDITQSNSGNRFRLAEDELVGPYLDNCGFFSLENGGGAHFHVAMMANMTYPFTEAAKWNEFAPKTMKQLLIRSTNVLGYKPQPRNLMRLTGEMICEHYDIIRCFDFLNHVDNMYPFAEVALSRPGIIFEPAISLSYARGFDVHHYLGVLEAILDQTAKAGGMTKAKAAKSIILCLKDMAGVCPPRFVRELIAAIRKAYPDLVIDYHRHYTDGLFVPAVGAAAEAGCHIVDTAIGASVRWYGQGEVLSTAAYIEEDLGVPVALTKANKDMIRAANFVLKQVMPYYDRYTAPYFQGIDYDVVEHAMPGGATSSSQEGAMKQGYIHLLPYMLKFLAGTRKIVRYHDVTPGSQITWNTAFLAVTSAYKVGGERAVKDMLEVLEAVSENCDECLTPAAKHDRLLLYANCNDAFRNLLLGKFGKMPLGFPPDWVYESAFGSEWKEAIASRTEDSPLDALGEVDMEAEMAALTKQLGREPSNEEFVLYLNHPGDALKTMEFRKKFGDPNNLPLDVWFEGLEPGEELTFADSQGKPHHLSLLDISRPDNSGMATVRYVLDSEILSHQVQVAAAQNGPASKVEMADPNNPYHVGAPVSGDLWVMHVSPNDYIKTGEELFNISVMKQEKTVAAPLDATVKRVLKSADYANDRKMVPVKEGELLVELAPVSKDCPGCRQPLGDDGFKFCPNCGQQM</sequence>
<protein>
    <submittedName>
        <fullName evidence="8">Pyruvate carboxylase</fullName>
    </submittedName>
</protein>
<dbReference type="GO" id="GO:0006094">
    <property type="term" value="P:gluconeogenesis"/>
    <property type="evidence" value="ECO:0007669"/>
    <property type="project" value="TreeGrafter"/>
</dbReference>
<feature type="domain" description="Biotin carboxylation" evidence="6">
    <location>
        <begin position="14"/>
        <end position="459"/>
    </location>
</feature>
<dbReference type="CDD" id="cd06850">
    <property type="entry name" value="biotinyl_domain"/>
    <property type="match status" value="1"/>
</dbReference>
<dbReference type="InterPro" id="IPR011053">
    <property type="entry name" value="Single_hybrid_motif"/>
</dbReference>
<dbReference type="Pfam" id="PF02436">
    <property type="entry name" value="PYC_OADA"/>
    <property type="match status" value="1"/>
</dbReference>
<keyword evidence="2 4" id="KW-0547">Nucleotide-binding</keyword>
<dbReference type="RefSeq" id="WP_129353222.1">
    <property type="nucleotide sequence ID" value="NZ_CP026538.1"/>
</dbReference>
<dbReference type="InterPro" id="IPR013785">
    <property type="entry name" value="Aldolase_TIM"/>
</dbReference>
<dbReference type="KEGG" id="dcb:C3Y92_12890"/>
<dbReference type="GO" id="GO:0046872">
    <property type="term" value="F:metal ion binding"/>
    <property type="evidence" value="ECO:0007669"/>
    <property type="project" value="InterPro"/>
</dbReference>
<dbReference type="InterPro" id="IPR000891">
    <property type="entry name" value="PYR_CT"/>
</dbReference>
<organism evidence="8 9">
    <name type="scientific">Solidesulfovibrio carbinolicus</name>
    <dbReference type="NCBI Taxonomy" id="296842"/>
    <lineage>
        <taxon>Bacteria</taxon>
        <taxon>Pseudomonadati</taxon>
        <taxon>Thermodesulfobacteriota</taxon>
        <taxon>Desulfovibrionia</taxon>
        <taxon>Desulfovibrionales</taxon>
        <taxon>Desulfovibrionaceae</taxon>
        <taxon>Solidesulfovibrio</taxon>
    </lineage>
</organism>
<dbReference type="InterPro" id="IPR005481">
    <property type="entry name" value="BC-like_N"/>
</dbReference>
<keyword evidence="8" id="KW-0670">Pyruvate</keyword>
<keyword evidence="3 4" id="KW-0067">ATP-binding</keyword>
<accession>A0A4P6HN69</accession>
<dbReference type="GO" id="GO:0005524">
    <property type="term" value="F:ATP binding"/>
    <property type="evidence" value="ECO:0007669"/>
    <property type="project" value="UniProtKB-UniRule"/>
</dbReference>
<dbReference type="GO" id="GO:0005737">
    <property type="term" value="C:cytoplasm"/>
    <property type="evidence" value="ECO:0007669"/>
    <property type="project" value="TreeGrafter"/>
</dbReference>
<dbReference type="InterPro" id="IPR055268">
    <property type="entry name" value="PCB-like"/>
</dbReference>